<proteinExistence type="predicted"/>
<dbReference type="EMBL" id="CADCXU010028595">
    <property type="protein sequence ID" value="CAB0015113.1"/>
    <property type="molecule type" value="Genomic_DNA"/>
</dbReference>
<reference evidence="2 3" key="1">
    <citation type="submission" date="2020-02" db="EMBL/GenBank/DDBJ databases">
        <authorList>
            <person name="Ferguson B K."/>
        </authorList>
    </citation>
    <scope>NUCLEOTIDE SEQUENCE [LARGE SCALE GENOMIC DNA]</scope>
</reference>
<protein>
    <submittedName>
        <fullName evidence="2">Uncharacterized protein</fullName>
    </submittedName>
</protein>
<gene>
    <name evidence="2" type="ORF">NTEN_LOCUS19483</name>
</gene>
<name>A0A6H5HD32_9HEMI</name>
<evidence type="ECO:0000256" key="1">
    <source>
        <dbReference type="SAM" id="MobiDB-lite"/>
    </source>
</evidence>
<keyword evidence="3" id="KW-1185">Reference proteome</keyword>
<dbReference type="AlphaFoldDB" id="A0A6H5HD32"/>
<organism evidence="2 3">
    <name type="scientific">Nesidiocoris tenuis</name>
    <dbReference type="NCBI Taxonomy" id="355587"/>
    <lineage>
        <taxon>Eukaryota</taxon>
        <taxon>Metazoa</taxon>
        <taxon>Ecdysozoa</taxon>
        <taxon>Arthropoda</taxon>
        <taxon>Hexapoda</taxon>
        <taxon>Insecta</taxon>
        <taxon>Pterygota</taxon>
        <taxon>Neoptera</taxon>
        <taxon>Paraneoptera</taxon>
        <taxon>Hemiptera</taxon>
        <taxon>Heteroptera</taxon>
        <taxon>Panheteroptera</taxon>
        <taxon>Cimicomorpha</taxon>
        <taxon>Miridae</taxon>
        <taxon>Dicyphina</taxon>
        <taxon>Nesidiocoris</taxon>
    </lineage>
</organism>
<evidence type="ECO:0000313" key="2">
    <source>
        <dbReference type="EMBL" id="CAB0015113.1"/>
    </source>
</evidence>
<feature type="region of interest" description="Disordered" evidence="1">
    <location>
        <begin position="1"/>
        <end position="20"/>
    </location>
</feature>
<sequence>MGLAHPKMQTQQHMHAKTCKSIQEQSGFRYAGGGRLEGIVAHDSTHSNGRVVFSDHAVTRSRNAFLHSRAKVKFPYEGTSSKFD</sequence>
<evidence type="ECO:0000313" key="3">
    <source>
        <dbReference type="Proteomes" id="UP000479000"/>
    </source>
</evidence>
<dbReference type="Proteomes" id="UP000479000">
    <property type="component" value="Unassembled WGS sequence"/>
</dbReference>
<accession>A0A6H5HD32</accession>